<feature type="domain" description="Fumarate reductase/succinate dehydrogenase flavoprotein-like C-terminal" evidence="15">
    <location>
        <begin position="556"/>
        <end position="641"/>
    </location>
</feature>
<comment type="similarity">
    <text evidence="3 11">Belongs to the FAD-dependent oxidoreductase 2 family. NadB subfamily.</text>
</comment>
<dbReference type="Gene3D" id="1.20.58.100">
    <property type="entry name" value="Fumarate reductase/succinate dehydrogenase flavoprotein-like, C-terminal domain"/>
    <property type="match status" value="1"/>
</dbReference>
<dbReference type="KEGG" id="mpp:MICPUCDRAFT_66855"/>
<evidence type="ECO:0000313" key="16">
    <source>
        <dbReference type="EMBL" id="EEH52997.1"/>
    </source>
</evidence>
<feature type="domain" description="FAD-dependent oxidoreductase 2 FAD-binding" evidence="14">
    <location>
        <begin position="101"/>
        <end position="489"/>
    </location>
</feature>
<dbReference type="Pfam" id="PF02910">
    <property type="entry name" value="Succ_DH_flav_C"/>
    <property type="match status" value="1"/>
</dbReference>
<keyword evidence="8 11" id="KW-0560">Oxidoreductase</keyword>
<dbReference type="InterPro" id="IPR005288">
    <property type="entry name" value="NadB"/>
</dbReference>
<keyword evidence="7 11" id="KW-0274">FAD</keyword>
<comment type="pathway">
    <text evidence="2 11">Cofactor biosynthesis; NAD(+) biosynthesis; iminoaspartate from L-aspartate (oxidase route): step 1/1.</text>
</comment>
<name>C1N4U7_MICPC</name>
<evidence type="ECO:0000256" key="12">
    <source>
        <dbReference type="SAM" id="Coils"/>
    </source>
</evidence>
<dbReference type="SUPFAM" id="SSF56425">
    <property type="entry name" value="Succinate dehydrogenase/fumarate reductase flavoprotein, catalytic domain"/>
    <property type="match status" value="1"/>
</dbReference>
<dbReference type="Gene3D" id="3.90.700.10">
    <property type="entry name" value="Succinate dehydrogenase/fumarate reductase flavoprotein, catalytic domain"/>
    <property type="match status" value="1"/>
</dbReference>
<dbReference type="STRING" id="564608.C1N4U7"/>
<evidence type="ECO:0000256" key="3">
    <source>
        <dbReference type="ARBA" id="ARBA00008562"/>
    </source>
</evidence>
<dbReference type="NCBIfam" id="TIGR00551">
    <property type="entry name" value="nadB"/>
    <property type="match status" value="1"/>
</dbReference>
<dbReference type="InterPro" id="IPR003953">
    <property type="entry name" value="FAD-dep_OxRdtase_2_FAD-bd"/>
</dbReference>
<dbReference type="InterPro" id="IPR015939">
    <property type="entry name" value="Fum_Rdtase/Succ_DH_flav-like_C"/>
</dbReference>
<evidence type="ECO:0000256" key="8">
    <source>
        <dbReference type="ARBA" id="ARBA00023002"/>
    </source>
</evidence>
<feature type="region of interest" description="Disordered" evidence="13">
    <location>
        <begin position="642"/>
        <end position="667"/>
    </location>
</feature>
<dbReference type="GO" id="GO:0009507">
    <property type="term" value="C:chloroplast"/>
    <property type="evidence" value="ECO:0007669"/>
    <property type="project" value="UniProtKB-SubCell"/>
</dbReference>
<dbReference type="OMA" id="MNDYVGI"/>
<evidence type="ECO:0000256" key="10">
    <source>
        <dbReference type="PIRSR" id="PIRSR000171-1"/>
    </source>
</evidence>
<keyword evidence="6 11" id="KW-0662">Pyridine nucleotide biosynthesis</keyword>
<dbReference type="Gene3D" id="3.50.50.60">
    <property type="entry name" value="FAD/NAD(P)-binding domain"/>
    <property type="match status" value="1"/>
</dbReference>
<evidence type="ECO:0000256" key="6">
    <source>
        <dbReference type="ARBA" id="ARBA00022642"/>
    </source>
</evidence>
<feature type="coiled-coil region" evidence="12">
    <location>
        <begin position="576"/>
        <end position="607"/>
    </location>
</feature>
<dbReference type="OrthoDB" id="71672at2759"/>
<dbReference type="PANTHER" id="PTHR42716:SF2">
    <property type="entry name" value="L-ASPARTATE OXIDASE, CHLOROPLASTIC"/>
    <property type="match status" value="1"/>
</dbReference>
<evidence type="ECO:0000256" key="2">
    <source>
        <dbReference type="ARBA" id="ARBA00004950"/>
    </source>
</evidence>
<accession>C1N4U7</accession>
<evidence type="ECO:0000256" key="11">
    <source>
        <dbReference type="RuleBase" id="RU362049"/>
    </source>
</evidence>
<evidence type="ECO:0000256" key="5">
    <source>
        <dbReference type="ARBA" id="ARBA00022630"/>
    </source>
</evidence>
<evidence type="ECO:0000256" key="13">
    <source>
        <dbReference type="SAM" id="MobiDB-lite"/>
    </source>
</evidence>
<sequence length="667" mass="71552">MMAASSSVAAAFARAPARGGSPRDSSSRREPTRPHYAAASRSIRGAPIPRARTRASKLRSAARRDTAVRAVIATDVDREIERDARDADARGADAAPPNRVDFLVIGSGIAGLTYALEAAELGDVAIVTKDVAYMGSTHYAQGGISAVISLDDTVEEHVRDTQVAGDHLCDEDAVKVVCDEGKDAIEKLIEFGTKFTMNEQTGDLHLAREGGHSKHRIVHAADMTGKEIERALLESARAHPRVTFYEFHVATDLITAETRDGSFKCVGAEIIDRRSGARTSFISCATMLASGGAGQLFPSTTNPGVSTGDGVAMAVRARADVANMEFYQFHPTSLYTGPGGAAKNENAFLVTEAVRGHGGRLFNAAGERFMERYDERLELAPRDVVARAIDCEIKSAREAGYEAACVYLSVAHLPADDVLKNFPGIAAELAERGVDMTSDKIPVVPAAHYLCGGVSTDLNGQTSVEGLFACGETACTGVHGANRLASNSLLEAVVFANRAVKASGVRFAGRDALEPVFEQAAEAARKRAALRMNAAKKDVDEIAAFDEPPEWTSAMRAEVQRVMWNAAGIVRDTETLKEATTKMESMLEECEEKSRGADARLASIELRNLLTVGLCTLRCAASRKESRGLHYNVDYPERVETERKPTRLDTASMWNAPSSVHPALGAR</sequence>
<dbReference type="RefSeq" id="XP_003063058.1">
    <property type="nucleotide sequence ID" value="XM_003063012.1"/>
</dbReference>
<dbReference type="InterPro" id="IPR037099">
    <property type="entry name" value="Fum_R/Succ_DH_flav-like_C_sf"/>
</dbReference>
<feature type="compositionally biased region" description="Basic residues" evidence="13">
    <location>
        <begin position="51"/>
        <end position="61"/>
    </location>
</feature>
<evidence type="ECO:0000256" key="9">
    <source>
        <dbReference type="ARBA" id="ARBA00050942"/>
    </source>
</evidence>
<evidence type="ECO:0000256" key="7">
    <source>
        <dbReference type="ARBA" id="ARBA00022827"/>
    </source>
</evidence>
<keyword evidence="12" id="KW-0175">Coiled coil</keyword>
<reference evidence="16 17" key="1">
    <citation type="journal article" date="2009" name="Science">
        <title>Green evolution and dynamic adaptations revealed by genomes of the marine picoeukaryotes Micromonas.</title>
        <authorList>
            <person name="Worden A.Z."/>
            <person name="Lee J.H."/>
            <person name="Mock T."/>
            <person name="Rouze P."/>
            <person name="Simmons M.P."/>
            <person name="Aerts A.L."/>
            <person name="Allen A.E."/>
            <person name="Cuvelier M.L."/>
            <person name="Derelle E."/>
            <person name="Everett M.V."/>
            <person name="Foulon E."/>
            <person name="Grimwood J."/>
            <person name="Gundlach H."/>
            <person name="Henrissat B."/>
            <person name="Napoli C."/>
            <person name="McDonald S.M."/>
            <person name="Parker M.S."/>
            <person name="Rombauts S."/>
            <person name="Salamov A."/>
            <person name="Von Dassow P."/>
            <person name="Badger J.H."/>
            <person name="Coutinho P.M."/>
            <person name="Demir E."/>
            <person name="Dubchak I."/>
            <person name="Gentemann C."/>
            <person name="Eikrem W."/>
            <person name="Gready J.E."/>
            <person name="John U."/>
            <person name="Lanier W."/>
            <person name="Lindquist E.A."/>
            <person name="Lucas S."/>
            <person name="Mayer K.F."/>
            <person name="Moreau H."/>
            <person name="Not F."/>
            <person name="Otillar R."/>
            <person name="Panaud O."/>
            <person name="Pangilinan J."/>
            <person name="Paulsen I."/>
            <person name="Piegu B."/>
            <person name="Poliakov A."/>
            <person name="Robbens S."/>
            <person name="Schmutz J."/>
            <person name="Toulza E."/>
            <person name="Wyss T."/>
            <person name="Zelensky A."/>
            <person name="Zhou K."/>
            <person name="Armbrust E.V."/>
            <person name="Bhattacharya D."/>
            <person name="Goodenough U.W."/>
            <person name="Van de Peer Y."/>
            <person name="Grigoriev I.V."/>
        </authorList>
    </citation>
    <scope>NUCLEOTIDE SEQUENCE [LARGE SCALE GENOMIC DNA]</scope>
    <source>
        <strain evidence="16 17">CCMP1545</strain>
    </source>
</reference>
<comment type="catalytic activity">
    <reaction evidence="9 11">
        <text>L-aspartate + O2 = iminosuccinate + H2O2</text>
        <dbReference type="Rhea" id="RHEA:25876"/>
        <dbReference type="ChEBI" id="CHEBI:15379"/>
        <dbReference type="ChEBI" id="CHEBI:16240"/>
        <dbReference type="ChEBI" id="CHEBI:29991"/>
        <dbReference type="ChEBI" id="CHEBI:77875"/>
        <dbReference type="EC" id="1.4.3.16"/>
    </reaction>
</comment>
<dbReference type="EC" id="1.4.3.16" evidence="4 11"/>
<dbReference type="eggNOG" id="KOG2403">
    <property type="taxonomic scope" value="Eukaryota"/>
</dbReference>
<dbReference type="PANTHER" id="PTHR42716">
    <property type="entry name" value="L-ASPARTATE OXIDASE"/>
    <property type="match status" value="1"/>
</dbReference>
<dbReference type="GO" id="GO:0008734">
    <property type="term" value="F:L-aspartate oxidase activity"/>
    <property type="evidence" value="ECO:0007669"/>
    <property type="project" value="UniProtKB-UniRule"/>
</dbReference>
<feature type="compositionally biased region" description="Low complexity" evidence="13">
    <location>
        <begin position="1"/>
        <end position="24"/>
    </location>
</feature>
<evidence type="ECO:0000313" key="17">
    <source>
        <dbReference type="Proteomes" id="UP000001876"/>
    </source>
</evidence>
<dbReference type="SUPFAM" id="SSF46977">
    <property type="entry name" value="Succinate dehydrogenase/fumarate reductase flavoprotein C-terminal domain"/>
    <property type="match status" value="1"/>
</dbReference>
<feature type="region of interest" description="Disordered" evidence="13">
    <location>
        <begin position="1"/>
        <end position="61"/>
    </location>
</feature>
<dbReference type="FunFam" id="3.90.700.10:FF:000002">
    <property type="entry name" value="L-aspartate oxidase"/>
    <property type="match status" value="1"/>
</dbReference>
<dbReference type="InterPro" id="IPR027477">
    <property type="entry name" value="Succ_DH/fumarate_Rdtase_cat_sf"/>
</dbReference>
<feature type="active site" description="Proton acceptor" evidence="10">
    <location>
        <position position="382"/>
    </location>
</feature>
<dbReference type="GeneID" id="9688295"/>
<organism evidence="17">
    <name type="scientific">Micromonas pusilla (strain CCMP1545)</name>
    <name type="common">Picoplanktonic green alga</name>
    <dbReference type="NCBI Taxonomy" id="564608"/>
    <lineage>
        <taxon>Eukaryota</taxon>
        <taxon>Viridiplantae</taxon>
        <taxon>Chlorophyta</taxon>
        <taxon>Mamiellophyceae</taxon>
        <taxon>Mamiellales</taxon>
        <taxon>Mamiellaceae</taxon>
        <taxon>Micromonas</taxon>
    </lineage>
</organism>
<evidence type="ECO:0000259" key="14">
    <source>
        <dbReference type="Pfam" id="PF00890"/>
    </source>
</evidence>
<dbReference type="GO" id="GO:0009435">
    <property type="term" value="P:NAD+ biosynthetic process"/>
    <property type="evidence" value="ECO:0007669"/>
    <property type="project" value="UniProtKB-UniPathway"/>
</dbReference>
<dbReference type="PIRSF" id="PIRSF000171">
    <property type="entry name" value="SDHA_APRA_LASPO"/>
    <property type="match status" value="1"/>
</dbReference>
<evidence type="ECO:0000256" key="1">
    <source>
        <dbReference type="ARBA" id="ARBA00001974"/>
    </source>
</evidence>
<comment type="subcellular location">
    <subcellularLocation>
        <location evidence="11">Plastid</location>
        <location evidence="11">Chloroplast</location>
    </subcellularLocation>
</comment>
<comment type="function">
    <text evidence="11">Catalyzes the oxidation of L-aspartate to iminoaspartate.</text>
</comment>
<keyword evidence="5 11" id="KW-0285">Flavoprotein</keyword>
<dbReference type="PRINTS" id="PR00368">
    <property type="entry name" value="FADPNR"/>
</dbReference>
<gene>
    <name evidence="16" type="ORF">MICPUCDRAFT_66855</name>
</gene>
<evidence type="ECO:0000256" key="4">
    <source>
        <dbReference type="ARBA" id="ARBA00012173"/>
    </source>
</evidence>
<dbReference type="Proteomes" id="UP000001876">
    <property type="component" value="Unassembled WGS sequence"/>
</dbReference>
<proteinExistence type="inferred from homology"/>
<comment type="cofactor">
    <cofactor evidence="1 11">
        <name>FAD</name>
        <dbReference type="ChEBI" id="CHEBI:57692"/>
    </cofactor>
</comment>
<dbReference type="EMBL" id="GG663747">
    <property type="protein sequence ID" value="EEH52997.1"/>
    <property type="molecule type" value="Genomic_DNA"/>
</dbReference>
<protein>
    <recommendedName>
        <fullName evidence="4 11">L-aspartate oxidase</fullName>
        <ecNumber evidence="4 11">1.4.3.16</ecNumber>
    </recommendedName>
</protein>
<dbReference type="UniPathway" id="UPA00253">
    <property type="reaction ID" value="UER00326"/>
</dbReference>
<keyword evidence="17" id="KW-1185">Reference proteome</keyword>
<dbReference type="Pfam" id="PF00890">
    <property type="entry name" value="FAD_binding_2"/>
    <property type="match status" value="1"/>
</dbReference>
<dbReference type="AlphaFoldDB" id="C1N4U7"/>
<evidence type="ECO:0000259" key="15">
    <source>
        <dbReference type="Pfam" id="PF02910"/>
    </source>
</evidence>
<dbReference type="InterPro" id="IPR036188">
    <property type="entry name" value="FAD/NAD-bd_sf"/>
</dbReference>
<dbReference type="SUPFAM" id="SSF51905">
    <property type="entry name" value="FAD/NAD(P)-binding domain"/>
    <property type="match status" value="1"/>
</dbReference>